<organism evidence="2 3">
    <name type="scientific">Halosegnis marinus</name>
    <dbReference type="NCBI Taxonomy" id="3034023"/>
    <lineage>
        <taxon>Archaea</taxon>
        <taxon>Methanobacteriati</taxon>
        <taxon>Methanobacteriota</taxon>
        <taxon>Stenosarchaea group</taxon>
        <taxon>Halobacteria</taxon>
        <taxon>Halobacteriales</taxon>
        <taxon>Natronomonadaceae</taxon>
        <taxon>Halosegnis</taxon>
    </lineage>
</organism>
<feature type="compositionally biased region" description="Acidic residues" evidence="1">
    <location>
        <begin position="166"/>
        <end position="178"/>
    </location>
</feature>
<sequence length="194" mass="20853">MSDDSEDLAALVAELSETLDRLERRADADPPRRRAFLRFTEQYAIPTTVAMLEANIRVLEAVAGAIRVAEGRESEGRTARGRETALATLDRALSDVSDAVRGTPTDPEARELLGEARALRDEIRDRVDESRGGTATRSVSRAADADAGTTIPVSAEGESPSPVADPADEPSVDVDAELDTIKREVHGDDGEDDR</sequence>
<gene>
    <name evidence="2" type="ORF">ACFQJ4_13375</name>
</gene>
<evidence type="ECO:0000256" key="1">
    <source>
        <dbReference type="SAM" id="MobiDB-lite"/>
    </source>
</evidence>
<feature type="region of interest" description="Disordered" evidence="1">
    <location>
        <begin position="123"/>
        <end position="194"/>
    </location>
</feature>
<feature type="compositionally biased region" description="Basic and acidic residues" evidence="1">
    <location>
        <begin position="179"/>
        <end position="188"/>
    </location>
</feature>
<dbReference type="Pfam" id="PF24414">
    <property type="entry name" value="DUF7547"/>
    <property type="match status" value="1"/>
</dbReference>
<accession>A0ABD5ZSM1</accession>
<dbReference type="RefSeq" id="WP_276234463.1">
    <property type="nucleotide sequence ID" value="NZ_CP119802.1"/>
</dbReference>
<proteinExistence type="predicted"/>
<dbReference type="GeneID" id="79268020"/>
<keyword evidence="3" id="KW-1185">Reference proteome</keyword>
<protein>
    <submittedName>
        <fullName evidence="2">Uncharacterized protein</fullName>
    </submittedName>
</protein>
<dbReference type="Proteomes" id="UP001596398">
    <property type="component" value="Unassembled WGS sequence"/>
</dbReference>
<evidence type="ECO:0000313" key="2">
    <source>
        <dbReference type="EMBL" id="MFC7236306.1"/>
    </source>
</evidence>
<reference evidence="2 3" key="1">
    <citation type="journal article" date="2019" name="Int. J. Syst. Evol. Microbiol.">
        <title>The Global Catalogue of Microorganisms (GCM) 10K type strain sequencing project: providing services to taxonomists for standard genome sequencing and annotation.</title>
        <authorList>
            <consortium name="The Broad Institute Genomics Platform"/>
            <consortium name="The Broad Institute Genome Sequencing Center for Infectious Disease"/>
            <person name="Wu L."/>
            <person name="Ma J."/>
        </authorList>
    </citation>
    <scope>NUCLEOTIDE SEQUENCE [LARGE SCALE GENOMIC DNA]</scope>
    <source>
        <strain evidence="2 3">DT85</strain>
    </source>
</reference>
<dbReference type="InterPro" id="IPR055969">
    <property type="entry name" value="DUF7547"/>
</dbReference>
<dbReference type="AlphaFoldDB" id="A0ABD5ZSM1"/>
<comment type="caution">
    <text evidence="2">The sequence shown here is derived from an EMBL/GenBank/DDBJ whole genome shotgun (WGS) entry which is preliminary data.</text>
</comment>
<dbReference type="EMBL" id="JBHTAP010000001">
    <property type="protein sequence ID" value="MFC7236306.1"/>
    <property type="molecule type" value="Genomic_DNA"/>
</dbReference>
<evidence type="ECO:0000313" key="3">
    <source>
        <dbReference type="Proteomes" id="UP001596398"/>
    </source>
</evidence>
<name>A0ABD5ZSM1_9EURY</name>